<dbReference type="Pfam" id="PF07963">
    <property type="entry name" value="N_methyl"/>
    <property type="match status" value="1"/>
</dbReference>
<dbReference type="InterPro" id="IPR032092">
    <property type="entry name" value="PilW"/>
</dbReference>
<dbReference type="EMBL" id="APRL01000010">
    <property type="protein sequence ID" value="ENW93985.1"/>
    <property type="molecule type" value="Genomic_DNA"/>
</dbReference>
<evidence type="ECO:0000256" key="1">
    <source>
        <dbReference type="SAM" id="Phobius"/>
    </source>
</evidence>
<proteinExistence type="predicted"/>
<dbReference type="RefSeq" id="WP_005185474.1">
    <property type="nucleotide sequence ID" value="NZ_KB850049.1"/>
</dbReference>
<keyword evidence="1" id="KW-0472">Membrane</keyword>
<evidence type="ECO:0008006" key="4">
    <source>
        <dbReference type="Google" id="ProtNLM"/>
    </source>
</evidence>
<dbReference type="PATRIC" id="fig|1217703.3.peg.862"/>
<dbReference type="GO" id="GO:0043683">
    <property type="term" value="P:type IV pilus assembly"/>
    <property type="evidence" value="ECO:0007669"/>
    <property type="project" value="InterPro"/>
</dbReference>
<dbReference type="Proteomes" id="UP000013261">
    <property type="component" value="Unassembled WGS sequence"/>
</dbReference>
<sequence length="345" mass="37544">MPNNFQKGFTLLELMISLVLGLLICAAGLMVFLNGQRSLALQGGMNELQQNANFGLAMLTHDLRLTNLNTPSTQKVNNKQVGSGIVFVAKDGSGVGTAGNLPSSLSGVSPDLLTKQESDDGATLGKNEQLTIQYIPAYTRTVAKACPAGQESCTEAEKKDVTTYAFNGYDCEGNRLSFSEARVIVQRYHLKPDTSQVSGQPTAYSLYCDAGNYVAGDASITGMTSSSNNGQQIMQRIDAFKVRLQVKDSNNKMRYMTINEYLALMPVKLTDEKSFYNITAVEISILARSTSPLNSESLIDNNKTFKMFGNDDLTLKLNSAQQKGPKYLREVFSQVVAFRNTLGAS</sequence>
<dbReference type="HOGENOM" id="CLU_054333_0_0_6"/>
<dbReference type="OrthoDB" id="6712892at2"/>
<evidence type="ECO:0000313" key="3">
    <source>
        <dbReference type="Proteomes" id="UP000013261"/>
    </source>
</evidence>
<comment type="caution">
    <text evidence="2">The sequence shown here is derived from an EMBL/GenBank/DDBJ whole genome shotgun (WGS) entry which is preliminary data.</text>
</comment>
<feature type="transmembrane region" description="Helical" evidence="1">
    <location>
        <begin position="12"/>
        <end position="33"/>
    </location>
</feature>
<organism evidence="2 3">
    <name type="scientific">Acinetobacter dispersus</name>
    <dbReference type="NCBI Taxonomy" id="70348"/>
    <lineage>
        <taxon>Bacteria</taxon>
        <taxon>Pseudomonadati</taxon>
        <taxon>Pseudomonadota</taxon>
        <taxon>Gammaproteobacteria</taxon>
        <taxon>Moraxellales</taxon>
        <taxon>Moraxellaceae</taxon>
        <taxon>Acinetobacter</taxon>
    </lineage>
</organism>
<keyword evidence="3" id="KW-1185">Reference proteome</keyword>
<dbReference type="InterPro" id="IPR012902">
    <property type="entry name" value="N_methyl_site"/>
</dbReference>
<protein>
    <recommendedName>
        <fullName evidence="4">Prepilin-type N-terminal cleavage/methylation domain-containing protein</fullName>
    </recommendedName>
</protein>
<dbReference type="eggNOG" id="COG4966">
    <property type="taxonomic scope" value="Bacteria"/>
</dbReference>
<name>N9ML21_9GAMM</name>
<accession>N9ML21</accession>
<reference evidence="2 3" key="1">
    <citation type="submission" date="2013-02" db="EMBL/GenBank/DDBJ databases">
        <title>The Genome Sequence of Acinetobacter sp. ANC 4105.</title>
        <authorList>
            <consortium name="The Broad Institute Genome Sequencing Platform"/>
            <consortium name="The Broad Institute Genome Sequencing Center for Infectious Disease"/>
            <person name="Cerqueira G."/>
            <person name="Feldgarden M."/>
            <person name="Courvalin P."/>
            <person name="Perichon B."/>
            <person name="Grillot-Courvalin C."/>
            <person name="Clermont D."/>
            <person name="Rocha E."/>
            <person name="Yoon E.-J."/>
            <person name="Nemec A."/>
            <person name="Walker B."/>
            <person name="Young S.K."/>
            <person name="Zeng Q."/>
            <person name="Gargeya S."/>
            <person name="Fitzgerald M."/>
            <person name="Haas B."/>
            <person name="Abouelleil A."/>
            <person name="Alvarado L."/>
            <person name="Arachchi H.M."/>
            <person name="Berlin A.M."/>
            <person name="Chapman S.B."/>
            <person name="Dewar J."/>
            <person name="Goldberg J."/>
            <person name="Griggs A."/>
            <person name="Gujja S."/>
            <person name="Hansen M."/>
            <person name="Howarth C."/>
            <person name="Imamovic A."/>
            <person name="Larimer J."/>
            <person name="McCowan C."/>
            <person name="Murphy C."/>
            <person name="Neiman D."/>
            <person name="Pearson M."/>
            <person name="Priest M."/>
            <person name="Roberts A."/>
            <person name="Saif S."/>
            <person name="Shea T."/>
            <person name="Sisk P."/>
            <person name="Sykes S."/>
            <person name="Wortman J."/>
            <person name="Nusbaum C."/>
            <person name="Birren B."/>
        </authorList>
    </citation>
    <scope>NUCLEOTIDE SEQUENCE [LARGE SCALE GENOMIC DNA]</scope>
    <source>
        <strain evidence="2 3">ANC 4105</strain>
    </source>
</reference>
<keyword evidence="1" id="KW-0812">Transmembrane</keyword>
<gene>
    <name evidence="2" type="ORF">F904_00893</name>
</gene>
<dbReference type="NCBIfam" id="TIGR02532">
    <property type="entry name" value="IV_pilin_GFxxxE"/>
    <property type="match status" value="1"/>
</dbReference>
<keyword evidence="1" id="KW-1133">Transmembrane helix</keyword>
<dbReference type="Pfam" id="PF16074">
    <property type="entry name" value="PilW"/>
    <property type="match status" value="1"/>
</dbReference>
<dbReference type="AlphaFoldDB" id="N9ML21"/>
<evidence type="ECO:0000313" key="2">
    <source>
        <dbReference type="EMBL" id="ENW93985.1"/>
    </source>
</evidence>